<evidence type="ECO:0000313" key="3">
    <source>
        <dbReference type="EMBL" id="VDN49328.1"/>
    </source>
</evidence>
<dbReference type="InterPro" id="IPR003583">
    <property type="entry name" value="Hlx-hairpin-Hlx_DNA-bd_motif"/>
</dbReference>
<dbReference type="SUPFAM" id="SSF47781">
    <property type="entry name" value="RuvA domain 2-like"/>
    <property type="match status" value="1"/>
</dbReference>
<dbReference type="Pfam" id="PF12836">
    <property type="entry name" value="HHH_3"/>
    <property type="match status" value="1"/>
</dbReference>
<evidence type="ECO:0000259" key="2">
    <source>
        <dbReference type="SMART" id="SM00278"/>
    </source>
</evidence>
<dbReference type="InterPro" id="IPR004509">
    <property type="entry name" value="Competence_ComEA_HhH"/>
</dbReference>
<feature type="domain" description="Helix-hairpin-helix DNA-binding motif class 1" evidence="2">
    <location>
        <begin position="138"/>
        <end position="157"/>
    </location>
</feature>
<accession>A0A3P7PK57</accession>
<protein>
    <recommendedName>
        <fullName evidence="2">Helix-hairpin-helix DNA-binding motif class 1 domain-containing protein</fullName>
    </recommendedName>
</protein>
<keyword evidence="1" id="KW-0472">Membrane</keyword>
<dbReference type="GO" id="GO:0015628">
    <property type="term" value="P:protein secretion by the type II secretion system"/>
    <property type="evidence" value="ECO:0007669"/>
    <property type="project" value="TreeGrafter"/>
</dbReference>
<feature type="domain" description="Helix-hairpin-helix DNA-binding motif class 1" evidence="2">
    <location>
        <begin position="168"/>
        <end position="187"/>
    </location>
</feature>
<keyword evidence="1" id="KW-0812">Transmembrane</keyword>
<dbReference type="GO" id="GO:0003677">
    <property type="term" value="F:DNA binding"/>
    <property type="evidence" value="ECO:0007669"/>
    <property type="project" value="InterPro"/>
</dbReference>
<keyword evidence="4" id="KW-1185">Reference proteome</keyword>
<dbReference type="InterPro" id="IPR010994">
    <property type="entry name" value="RuvA_2-like"/>
</dbReference>
<dbReference type="PANTHER" id="PTHR21180">
    <property type="entry name" value="ENDONUCLEASE/EXONUCLEASE/PHOSPHATASE FAMILY DOMAIN-CONTAINING PROTEIN 1"/>
    <property type="match status" value="1"/>
</dbReference>
<keyword evidence="1" id="KW-1133">Transmembrane helix</keyword>
<dbReference type="Pfam" id="PF10531">
    <property type="entry name" value="SLBB"/>
    <property type="match status" value="1"/>
</dbReference>
<feature type="transmembrane region" description="Helical" evidence="1">
    <location>
        <begin position="6"/>
        <end position="24"/>
    </location>
</feature>
<dbReference type="InterPro" id="IPR051675">
    <property type="entry name" value="Endo/Exo/Phosphatase_dom_1"/>
</dbReference>
<evidence type="ECO:0000313" key="4">
    <source>
        <dbReference type="Proteomes" id="UP000279029"/>
    </source>
</evidence>
<gene>
    <name evidence="3" type="ORF">PATL70BA_3396</name>
</gene>
<dbReference type="RefSeq" id="WP_125138308.1">
    <property type="nucleotide sequence ID" value="NZ_LR130778.1"/>
</dbReference>
<dbReference type="NCBIfam" id="TIGR00426">
    <property type="entry name" value="competence protein ComEA helix-hairpin-helix repeat region"/>
    <property type="match status" value="1"/>
</dbReference>
<proteinExistence type="predicted"/>
<dbReference type="InterPro" id="IPR019554">
    <property type="entry name" value="Soluble_ligand-bd"/>
</dbReference>
<organism evidence="3 4">
    <name type="scientific">Petrocella atlantisensis</name>
    <dbReference type="NCBI Taxonomy" id="2173034"/>
    <lineage>
        <taxon>Bacteria</taxon>
        <taxon>Bacillati</taxon>
        <taxon>Bacillota</taxon>
        <taxon>Clostridia</taxon>
        <taxon>Lachnospirales</taxon>
        <taxon>Vallitaleaceae</taxon>
        <taxon>Petrocella</taxon>
    </lineage>
</organism>
<dbReference type="PANTHER" id="PTHR21180:SF32">
    <property type="entry name" value="ENDONUCLEASE_EXONUCLEASE_PHOSPHATASE FAMILY DOMAIN-CONTAINING PROTEIN 1"/>
    <property type="match status" value="1"/>
</dbReference>
<name>A0A3P7PK57_9FIRM</name>
<dbReference type="OrthoDB" id="9790239at2"/>
<evidence type="ECO:0000256" key="1">
    <source>
        <dbReference type="SAM" id="Phobius"/>
    </source>
</evidence>
<dbReference type="AlphaFoldDB" id="A0A3P7PK57"/>
<dbReference type="Gene3D" id="1.10.150.280">
    <property type="entry name" value="AF1531-like domain"/>
    <property type="match status" value="1"/>
</dbReference>
<dbReference type="GO" id="GO:0015627">
    <property type="term" value="C:type II protein secretion system complex"/>
    <property type="evidence" value="ECO:0007669"/>
    <property type="project" value="TreeGrafter"/>
</dbReference>
<dbReference type="Proteomes" id="UP000279029">
    <property type="component" value="Chromosome"/>
</dbReference>
<dbReference type="GO" id="GO:0006281">
    <property type="term" value="P:DNA repair"/>
    <property type="evidence" value="ECO:0007669"/>
    <property type="project" value="InterPro"/>
</dbReference>
<reference evidence="3 4" key="1">
    <citation type="submission" date="2018-09" db="EMBL/GenBank/DDBJ databases">
        <authorList>
            <person name="Postec A."/>
        </authorList>
    </citation>
    <scope>NUCLEOTIDE SEQUENCE [LARGE SCALE GENOMIC DNA]</scope>
    <source>
        <strain evidence="3">70B-A</strain>
    </source>
</reference>
<sequence length="190" mass="21201">MEKKWVYSGLVLLVVLVSGLFYMGHIKEEEGIRIEAEDSSKPVDDKKSDLDTVNKIYIHLYGAVKNPDVYEVREDARLFEIIEIAGGLLEDAAKGSVNLARKVVDGEQIYVAFEGDEQSAYAIDILQGKVSLNQGTKEQLMTLTGIGEVRAKAIINHRTQKGPFEKIEDIMLVEGIKKAMFEKIKDDIGL</sequence>
<dbReference type="EMBL" id="LR130778">
    <property type="protein sequence ID" value="VDN49328.1"/>
    <property type="molecule type" value="Genomic_DNA"/>
</dbReference>
<dbReference type="KEGG" id="cbar:PATL70BA_3396"/>
<dbReference type="SMART" id="SM00278">
    <property type="entry name" value="HhH1"/>
    <property type="match status" value="2"/>
</dbReference>